<feature type="transmembrane region" description="Helical" evidence="6">
    <location>
        <begin position="26"/>
        <end position="48"/>
    </location>
</feature>
<dbReference type="eggNOG" id="COG0668">
    <property type="taxonomic scope" value="Bacteria"/>
</dbReference>
<dbReference type="EMBL" id="AJXU01000054">
    <property type="protein sequence ID" value="EIL88344.1"/>
    <property type="molecule type" value="Genomic_DNA"/>
</dbReference>
<comment type="subcellular location">
    <subcellularLocation>
        <location evidence="1">Membrane</location>
    </subcellularLocation>
</comment>
<reference evidence="8 9" key="1">
    <citation type="journal article" date="2012" name="J. Bacteriol.">
        <title>Genome sequences for six rhodanobacter strains, isolated from soils and the terrestrial subsurface, with variable denitrification capabilities.</title>
        <authorList>
            <person name="Kostka J.E."/>
            <person name="Green S.J."/>
            <person name="Rishishwar L."/>
            <person name="Prakash O."/>
            <person name="Katz L.S."/>
            <person name="Marino-Ramirez L."/>
            <person name="Jordan I.K."/>
            <person name="Munk C."/>
            <person name="Ivanova N."/>
            <person name="Mikhailova N."/>
            <person name="Watson D.B."/>
            <person name="Brown S.D."/>
            <person name="Palumbo A.V."/>
            <person name="Brooks S.C."/>
        </authorList>
    </citation>
    <scope>NUCLEOTIDE SEQUENCE [LARGE SCALE GENOMIC DNA]</scope>
    <source>
        <strain evidence="9">Jip2T</strain>
    </source>
</reference>
<feature type="transmembrane region" description="Helical" evidence="6">
    <location>
        <begin position="142"/>
        <end position="163"/>
    </location>
</feature>
<feature type="domain" description="Mechanosensitive ion channel MscS" evidence="7">
    <location>
        <begin position="191"/>
        <end position="257"/>
    </location>
</feature>
<dbReference type="Gene3D" id="2.30.30.60">
    <property type="match status" value="1"/>
</dbReference>
<feature type="region of interest" description="Disordered" evidence="5">
    <location>
        <begin position="361"/>
        <end position="383"/>
    </location>
</feature>
<keyword evidence="3 6" id="KW-1133">Transmembrane helix</keyword>
<dbReference type="GO" id="GO:0008381">
    <property type="term" value="F:mechanosensitive monoatomic ion channel activity"/>
    <property type="evidence" value="ECO:0007669"/>
    <property type="project" value="UniProtKB-ARBA"/>
</dbReference>
<feature type="transmembrane region" description="Helical" evidence="6">
    <location>
        <begin position="69"/>
        <end position="88"/>
    </location>
</feature>
<dbReference type="Gene3D" id="1.10.287.1260">
    <property type="match status" value="1"/>
</dbReference>
<dbReference type="InterPro" id="IPR006685">
    <property type="entry name" value="MscS_channel_2nd"/>
</dbReference>
<evidence type="ECO:0000256" key="2">
    <source>
        <dbReference type="ARBA" id="ARBA00022692"/>
    </source>
</evidence>
<protein>
    <recommendedName>
        <fullName evidence="7">Mechanosensitive ion channel MscS domain-containing protein</fullName>
    </recommendedName>
</protein>
<name>I4VMA3_9GAMM</name>
<evidence type="ECO:0000256" key="3">
    <source>
        <dbReference type="ARBA" id="ARBA00022989"/>
    </source>
</evidence>
<evidence type="ECO:0000259" key="7">
    <source>
        <dbReference type="Pfam" id="PF00924"/>
    </source>
</evidence>
<evidence type="ECO:0000256" key="5">
    <source>
        <dbReference type="SAM" id="MobiDB-lite"/>
    </source>
</evidence>
<evidence type="ECO:0000256" key="4">
    <source>
        <dbReference type="ARBA" id="ARBA00023136"/>
    </source>
</evidence>
<evidence type="ECO:0000313" key="8">
    <source>
        <dbReference type="EMBL" id="EIL88344.1"/>
    </source>
</evidence>
<evidence type="ECO:0000313" key="9">
    <source>
        <dbReference type="Proteomes" id="UP000004210"/>
    </source>
</evidence>
<dbReference type="PANTHER" id="PTHR30566:SF25">
    <property type="entry name" value="INNER MEMBRANE PROTEIN"/>
    <property type="match status" value="1"/>
</dbReference>
<dbReference type="InterPro" id="IPR023408">
    <property type="entry name" value="MscS_beta-dom_sf"/>
</dbReference>
<dbReference type="InterPro" id="IPR010920">
    <property type="entry name" value="LSM_dom_sf"/>
</dbReference>
<evidence type="ECO:0000256" key="6">
    <source>
        <dbReference type="SAM" id="Phobius"/>
    </source>
</evidence>
<dbReference type="PANTHER" id="PTHR30566">
    <property type="entry name" value="YNAI-RELATED MECHANOSENSITIVE ION CHANNEL"/>
    <property type="match status" value="1"/>
</dbReference>
<dbReference type="GO" id="GO:0016020">
    <property type="term" value="C:membrane"/>
    <property type="evidence" value="ECO:0007669"/>
    <property type="project" value="UniProtKB-SubCell"/>
</dbReference>
<comment type="caution">
    <text evidence="8">The sequence shown here is derived from an EMBL/GenBank/DDBJ whole genome shotgun (WGS) entry which is preliminary data.</text>
</comment>
<accession>I4VMA3</accession>
<keyword evidence="4 6" id="KW-0472">Membrane</keyword>
<keyword evidence="9" id="KW-1185">Reference proteome</keyword>
<gene>
    <name evidence="8" type="ORF">UU9_12887</name>
</gene>
<evidence type="ECO:0000256" key="1">
    <source>
        <dbReference type="ARBA" id="ARBA00004370"/>
    </source>
</evidence>
<dbReference type="STRING" id="1163408.UU9_12887"/>
<proteinExistence type="predicted"/>
<dbReference type="Proteomes" id="UP000004210">
    <property type="component" value="Unassembled WGS sequence"/>
</dbReference>
<dbReference type="Pfam" id="PF00924">
    <property type="entry name" value="MS_channel_2nd"/>
    <property type="match status" value="1"/>
</dbReference>
<dbReference type="PATRIC" id="fig|1163408.3.peg.2625"/>
<feature type="transmembrane region" description="Helical" evidence="6">
    <location>
        <begin position="94"/>
        <end position="115"/>
    </location>
</feature>
<keyword evidence="2 6" id="KW-0812">Transmembrane</keyword>
<dbReference type="AlphaFoldDB" id="I4VMA3"/>
<organism evidence="8 9">
    <name type="scientific">Rhodanobacter fulvus Jip2</name>
    <dbReference type="NCBI Taxonomy" id="1163408"/>
    <lineage>
        <taxon>Bacteria</taxon>
        <taxon>Pseudomonadati</taxon>
        <taxon>Pseudomonadota</taxon>
        <taxon>Gammaproteobacteria</taxon>
        <taxon>Lysobacterales</taxon>
        <taxon>Rhodanobacteraceae</taxon>
        <taxon>Rhodanobacter</taxon>
    </lineage>
</organism>
<sequence>MDVGAAKVAAMIPLIDFWHAHPWARLGATIVVALLLGALLHRLVYLVLRRLTRDRDVATDMLQRASAPMGWLVPLITLTVALRMSPMVPGLVQHVLLAALIGTATWLGVSCIGALESWMVREYPLDTADNLRARRVQTQARVLGRAGDVVLVLIGAALILMTIPGVRQIGTSLLASAGVAGLALGFAAKPVLGNLIAGLQIALAQPIRLDDVVIIEGEWGRIEEITGTYVVVRIWDERRLVVPLNYFIENPFQNWTRTTSQLIGSVFLWLDYRMPMEPLRAELQRLCKQAPQWDGRVCVLQVTDANEQAMQLRVLVSTVDSGTGWDLRCFVREGLIAFVQANYPQHLPLRRTELHQAEGAASVPARSGPLLAQPADGPSAGSP</sequence>
<dbReference type="SUPFAM" id="SSF50182">
    <property type="entry name" value="Sm-like ribonucleoproteins"/>
    <property type="match status" value="1"/>
</dbReference>